<reference evidence="2" key="1">
    <citation type="submission" date="2022-12" db="EMBL/GenBank/DDBJ databases">
        <authorList>
            <person name="Petersen C."/>
        </authorList>
    </citation>
    <scope>NUCLEOTIDE SEQUENCE</scope>
    <source>
        <strain evidence="2">IBT 35673</strain>
    </source>
</reference>
<evidence type="ECO:0000313" key="2">
    <source>
        <dbReference type="EMBL" id="KAJ5334506.1"/>
    </source>
</evidence>
<dbReference type="EMBL" id="JAPZBQ010000004">
    <property type="protein sequence ID" value="KAJ5334506.1"/>
    <property type="molecule type" value="Genomic_DNA"/>
</dbReference>
<dbReference type="AlphaFoldDB" id="A0A9W9QGZ2"/>
<feature type="region of interest" description="Disordered" evidence="1">
    <location>
        <begin position="137"/>
        <end position="217"/>
    </location>
</feature>
<comment type="caution">
    <text evidence="2">The sequence shown here is derived from an EMBL/GenBank/DDBJ whole genome shotgun (WGS) entry which is preliminary data.</text>
</comment>
<proteinExistence type="predicted"/>
<evidence type="ECO:0000313" key="3">
    <source>
        <dbReference type="Proteomes" id="UP001147695"/>
    </source>
</evidence>
<dbReference type="Proteomes" id="UP001147695">
    <property type="component" value="Unassembled WGS sequence"/>
</dbReference>
<accession>A0A9W9QGZ2</accession>
<organism evidence="2 3">
    <name type="scientific">Penicillium brevicompactum</name>
    <dbReference type="NCBI Taxonomy" id="5074"/>
    <lineage>
        <taxon>Eukaryota</taxon>
        <taxon>Fungi</taxon>
        <taxon>Dikarya</taxon>
        <taxon>Ascomycota</taxon>
        <taxon>Pezizomycotina</taxon>
        <taxon>Eurotiomycetes</taxon>
        <taxon>Eurotiomycetidae</taxon>
        <taxon>Eurotiales</taxon>
        <taxon>Aspergillaceae</taxon>
        <taxon>Penicillium</taxon>
    </lineage>
</organism>
<evidence type="ECO:0000256" key="1">
    <source>
        <dbReference type="SAM" id="MobiDB-lite"/>
    </source>
</evidence>
<gene>
    <name evidence="2" type="ORF">N7452_006909</name>
</gene>
<reference evidence="2" key="2">
    <citation type="journal article" date="2023" name="IMA Fungus">
        <title>Comparative genomic study of the Penicillium genus elucidates a diverse pangenome and 15 lateral gene transfer events.</title>
        <authorList>
            <person name="Petersen C."/>
            <person name="Sorensen T."/>
            <person name="Nielsen M.R."/>
            <person name="Sondergaard T.E."/>
            <person name="Sorensen J.L."/>
            <person name="Fitzpatrick D.A."/>
            <person name="Frisvad J.C."/>
            <person name="Nielsen K.L."/>
        </authorList>
    </citation>
    <scope>NUCLEOTIDE SEQUENCE</scope>
    <source>
        <strain evidence="2">IBT 35673</strain>
    </source>
</reference>
<protein>
    <submittedName>
        <fullName evidence="2">Uncharacterized protein</fullName>
    </submittedName>
</protein>
<feature type="compositionally biased region" description="Basic and acidic residues" evidence="1">
    <location>
        <begin position="164"/>
        <end position="193"/>
    </location>
</feature>
<sequence length="217" mass="24792">MERPEIFRMREKYQPPLRADEEGHIGHDGFGRYTIKSSRFVDEYRSGWYYSSNPDGSAEKLHPKTREAKYRLPGASWDDWRDDSKKVDWDSLAEKPDPCVAACACLNEDFWKKADTGGGIYKKHYDRKMARIQEEEAAKETRDHQVLGLHSPASVSSALVGTARQRDPGTHEALQEPKREVKQDTRKRPRAEETPEESNEPSTKATKHKDTKSSAGS</sequence>
<name>A0A9W9QGZ2_PENBR</name>